<feature type="compositionally biased region" description="Basic and acidic residues" evidence="1">
    <location>
        <begin position="266"/>
        <end position="281"/>
    </location>
</feature>
<feature type="region of interest" description="Disordered" evidence="1">
    <location>
        <begin position="217"/>
        <end position="332"/>
    </location>
</feature>
<feature type="compositionally biased region" description="Low complexity" evidence="1">
    <location>
        <begin position="88"/>
        <end position="104"/>
    </location>
</feature>
<feature type="compositionally biased region" description="Polar residues" evidence="1">
    <location>
        <begin position="244"/>
        <end position="253"/>
    </location>
</feature>
<dbReference type="Proteomes" id="UP000095287">
    <property type="component" value="Unplaced"/>
</dbReference>
<evidence type="ECO:0000256" key="1">
    <source>
        <dbReference type="SAM" id="MobiDB-lite"/>
    </source>
</evidence>
<dbReference type="WBParaSite" id="L893_g24627.t1">
    <property type="protein sequence ID" value="L893_g24627.t1"/>
    <property type="gene ID" value="L893_g24627"/>
</dbReference>
<evidence type="ECO:0000313" key="3">
    <source>
        <dbReference type="WBParaSite" id="L893_g24627.t1"/>
    </source>
</evidence>
<feature type="region of interest" description="Disordered" evidence="1">
    <location>
        <begin position="46"/>
        <end position="122"/>
    </location>
</feature>
<feature type="compositionally biased region" description="Basic and acidic residues" evidence="1">
    <location>
        <begin position="165"/>
        <end position="176"/>
    </location>
</feature>
<feature type="compositionally biased region" description="Acidic residues" evidence="1">
    <location>
        <begin position="317"/>
        <end position="327"/>
    </location>
</feature>
<reference evidence="3" key="1">
    <citation type="submission" date="2016-11" db="UniProtKB">
        <authorList>
            <consortium name="WormBaseParasite"/>
        </authorList>
    </citation>
    <scope>IDENTIFICATION</scope>
</reference>
<organism evidence="2 3">
    <name type="scientific">Steinernema glaseri</name>
    <dbReference type="NCBI Taxonomy" id="37863"/>
    <lineage>
        <taxon>Eukaryota</taxon>
        <taxon>Metazoa</taxon>
        <taxon>Ecdysozoa</taxon>
        <taxon>Nematoda</taxon>
        <taxon>Chromadorea</taxon>
        <taxon>Rhabditida</taxon>
        <taxon>Tylenchina</taxon>
        <taxon>Panagrolaimomorpha</taxon>
        <taxon>Strongyloidoidea</taxon>
        <taxon>Steinernematidae</taxon>
        <taxon>Steinernema</taxon>
    </lineage>
</organism>
<proteinExistence type="predicted"/>
<feature type="region of interest" description="Disordered" evidence="1">
    <location>
        <begin position="147"/>
        <end position="189"/>
    </location>
</feature>
<evidence type="ECO:0000313" key="2">
    <source>
        <dbReference type="Proteomes" id="UP000095287"/>
    </source>
</evidence>
<accession>A0A1I7ZAR9</accession>
<feature type="compositionally biased region" description="Polar residues" evidence="1">
    <location>
        <begin position="177"/>
        <end position="186"/>
    </location>
</feature>
<protein>
    <submittedName>
        <fullName evidence="3">Uncharacterized protein</fullName>
    </submittedName>
</protein>
<name>A0A1I7ZAR9_9BILA</name>
<dbReference type="AlphaFoldDB" id="A0A1I7ZAR9"/>
<keyword evidence="2" id="KW-1185">Reference proteome</keyword>
<sequence>MFPFLASVTFPTKCRFITRTGFDGVTVAVVPNIEDDEELLDQNVHDEGASSHSSVPSISKEPLVEAPRIKSRRSKDSLASHSPRRTPRSVSSVSTSPRPPSARQSPRETPPVPAVPSAKVTQRKALDVSPAMLEFFGGGTSYGAESCFSKIPPHPTDQGRFGRKNLLEREGREESPFRSTSNQVPPSTLPCFQTVDDHNARYDSCKKNVGWNSSSSHFNVIPQCSAPGPDLGDDEGHEEPPSVASISTEQFEQLSMRCSLENGKSPTEDSDWRDAAEDVLRSDTTVNDDESARPVRKKSRGLDRTSFLDVPGPEIASDSEEPDEEQCAADRAPSLHDEVAENVDSTTLTTLDISCGTEPCLCQRMLLEEPASETFLSSSREVR</sequence>